<dbReference type="GO" id="GO:0005935">
    <property type="term" value="C:cellular bud neck"/>
    <property type="evidence" value="ECO:0007669"/>
    <property type="project" value="EnsemblFungi"/>
</dbReference>
<dbReference type="Gene3D" id="1.10.238.150">
    <property type="entry name" value="Formin, FH3 diaphanous domain"/>
    <property type="match status" value="1"/>
</dbReference>
<dbReference type="GO" id="GO:0007118">
    <property type="term" value="P:budding cell apical bud growth"/>
    <property type="evidence" value="ECO:0007669"/>
    <property type="project" value="EnsemblFungi"/>
</dbReference>
<feature type="region of interest" description="Disordered" evidence="4">
    <location>
        <begin position="1"/>
        <end position="119"/>
    </location>
</feature>
<dbReference type="Gene3D" id="6.10.30.50">
    <property type="match status" value="1"/>
</dbReference>
<feature type="compositionally biased region" description="Basic and acidic residues" evidence="4">
    <location>
        <begin position="1670"/>
        <end position="1684"/>
    </location>
</feature>
<evidence type="ECO:0000256" key="2">
    <source>
        <dbReference type="ARBA" id="ARBA00037935"/>
    </source>
</evidence>
<feature type="region of interest" description="Disordered" evidence="4">
    <location>
        <begin position="1066"/>
        <end position="1245"/>
    </location>
</feature>
<dbReference type="GO" id="GO:0000131">
    <property type="term" value="C:incipient cellular bud site"/>
    <property type="evidence" value="ECO:0007669"/>
    <property type="project" value="EnsemblFungi"/>
</dbReference>
<dbReference type="Pfam" id="PF06371">
    <property type="entry name" value="Drf_GBD"/>
    <property type="match status" value="1"/>
</dbReference>
<dbReference type="Gene3D" id="1.20.58.2220">
    <property type="entry name" value="Formin, FH2 domain"/>
    <property type="match status" value="1"/>
</dbReference>
<dbReference type="Proteomes" id="UP000054886">
    <property type="component" value="Unassembled WGS sequence"/>
</dbReference>
<feature type="coiled-coil region" evidence="3">
    <location>
        <begin position="898"/>
        <end position="952"/>
    </location>
</feature>
<dbReference type="InterPro" id="IPR051661">
    <property type="entry name" value="Actin_filament_regulator"/>
</dbReference>
<gene>
    <name evidence="8" type="ORF">AO440_003119</name>
</gene>
<dbReference type="PROSITE" id="PS51444">
    <property type="entry name" value="FH2"/>
    <property type="match status" value="1"/>
</dbReference>
<feature type="region of interest" description="Disordered" evidence="4">
    <location>
        <begin position="1666"/>
        <end position="1808"/>
    </location>
</feature>
<dbReference type="GO" id="GO:0045010">
    <property type="term" value="P:actin nucleation"/>
    <property type="evidence" value="ECO:0007669"/>
    <property type="project" value="EnsemblFungi"/>
</dbReference>
<dbReference type="Pfam" id="PF02181">
    <property type="entry name" value="FH2"/>
    <property type="match status" value="1"/>
</dbReference>
<dbReference type="InterPro" id="IPR011989">
    <property type="entry name" value="ARM-like"/>
</dbReference>
<feature type="compositionally biased region" description="Basic residues" evidence="4">
    <location>
        <begin position="1728"/>
        <end position="1738"/>
    </location>
</feature>
<dbReference type="GO" id="GO:0005829">
    <property type="term" value="C:cytosol"/>
    <property type="evidence" value="ECO:0007669"/>
    <property type="project" value="EnsemblFungi"/>
</dbReference>
<organism evidence="8 9">
    <name type="scientific">Candida glabrata</name>
    <name type="common">Yeast</name>
    <name type="synonym">Torulopsis glabrata</name>
    <dbReference type="NCBI Taxonomy" id="5478"/>
    <lineage>
        <taxon>Eukaryota</taxon>
        <taxon>Fungi</taxon>
        <taxon>Dikarya</taxon>
        <taxon>Ascomycota</taxon>
        <taxon>Saccharomycotina</taxon>
        <taxon>Saccharomycetes</taxon>
        <taxon>Saccharomycetales</taxon>
        <taxon>Saccharomycetaceae</taxon>
        <taxon>Nakaseomyces</taxon>
    </lineage>
</organism>
<dbReference type="GO" id="GO:0032880">
    <property type="term" value="P:regulation of protein localization"/>
    <property type="evidence" value="ECO:0007669"/>
    <property type="project" value="EnsemblFungi"/>
</dbReference>
<dbReference type="PANTHER" id="PTHR47102">
    <property type="entry name" value="PROTEIN BNI1"/>
    <property type="match status" value="1"/>
</dbReference>
<evidence type="ECO:0000256" key="3">
    <source>
        <dbReference type="SAM" id="Coils"/>
    </source>
</evidence>
<evidence type="ECO:0000256" key="4">
    <source>
        <dbReference type="SAM" id="MobiDB-lite"/>
    </source>
</evidence>
<feature type="domain" description="GBD/FH3" evidence="6">
    <location>
        <begin position="176"/>
        <end position="684"/>
    </location>
</feature>
<accession>A0A0W0DAM2</accession>
<feature type="compositionally biased region" description="Pro residues" evidence="4">
    <location>
        <begin position="1154"/>
        <end position="1164"/>
    </location>
</feature>
<dbReference type="InterPro" id="IPR016024">
    <property type="entry name" value="ARM-type_fold"/>
</dbReference>
<dbReference type="PANTHER" id="PTHR47102:SF2">
    <property type="entry name" value="PROTEIN BNI1"/>
    <property type="match status" value="1"/>
</dbReference>
<dbReference type="GO" id="GO:0003779">
    <property type="term" value="F:actin binding"/>
    <property type="evidence" value="ECO:0007669"/>
    <property type="project" value="InterPro"/>
</dbReference>
<feature type="coiled-coil region" evidence="3">
    <location>
        <begin position="704"/>
        <end position="781"/>
    </location>
</feature>
<dbReference type="GO" id="GO:0043332">
    <property type="term" value="C:mating projection tip"/>
    <property type="evidence" value="ECO:0007669"/>
    <property type="project" value="EnsemblFungi"/>
</dbReference>
<feature type="compositionally biased region" description="Polar residues" evidence="4">
    <location>
        <begin position="1685"/>
        <end position="1694"/>
    </location>
</feature>
<dbReference type="GO" id="GO:0005884">
    <property type="term" value="C:actin filament"/>
    <property type="evidence" value="ECO:0007669"/>
    <property type="project" value="EnsemblFungi"/>
</dbReference>
<dbReference type="SMART" id="SM01140">
    <property type="entry name" value="Drf_GBD"/>
    <property type="match status" value="1"/>
</dbReference>
<evidence type="ECO:0000259" key="5">
    <source>
        <dbReference type="PROSITE" id="PS51231"/>
    </source>
</evidence>
<dbReference type="PROSITE" id="PS51232">
    <property type="entry name" value="GBD_FH3"/>
    <property type="match status" value="1"/>
</dbReference>
<evidence type="ECO:0000259" key="6">
    <source>
        <dbReference type="PROSITE" id="PS51232"/>
    </source>
</evidence>
<feature type="compositionally biased region" description="Basic and acidic residues" evidence="4">
    <location>
        <begin position="1102"/>
        <end position="1122"/>
    </location>
</feature>
<dbReference type="InterPro" id="IPR014767">
    <property type="entry name" value="DAD_dom"/>
</dbReference>
<dbReference type="InterPro" id="IPR010473">
    <property type="entry name" value="GTPase-bd"/>
</dbReference>
<dbReference type="Gene3D" id="1.25.10.10">
    <property type="entry name" value="Leucine-rich Repeat Variant"/>
    <property type="match status" value="1"/>
</dbReference>
<feature type="domain" description="FH2" evidence="7">
    <location>
        <begin position="1255"/>
        <end position="1673"/>
    </location>
</feature>
<feature type="compositionally biased region" description="Basic and acidic residues" evidence="4">
    <location>
        <begin position="1080"/>
        <end position="1091"/>
    </location>
</feature>
<dbReference type="GO" id="GO:0032153">
    <property type="term" value="C:cell division site"/>
    <property type="evidence" value="ECO:0007669"/>
    <property type="project" value="EnsemblFungi"/>
</dbReference>
<dbReference type="PROSITE" id="PS51231">
    <property type="entry name" value="DAD"/>
    <property type="match status" value="1"/>
</dbReference>
<dbReference type="GO" id="GO:0005934">
    <property type="term" value="C:cellular bud tip"/>
    <property type="evidence" value="ECO:0007669"/>
    <property type="project" value="EnsemblFungi"/>
</dbReference>
<comment type="caution">
    <text evidence="8">The sequence shown here is derived from an EMBL/GenBank/DDBJ whole genome shotgun (WGS) entry which is preliminary data.</text>
</comment>
<evidence type="ECO:0000313" key="8">
    <source>
        <dbReference type="EMBL" id="KTB11207.1"/>
    </source>
</evidence>
<feature type="compositionally biased region" description="Basic and acidic residues" evidence="4">
    <location>
        <begin position="1799"/>
        <end position="1808"/>
    </location>
</feature>
<feature type="compositionally biased region" description="Basic and acidic residues" evidence="4">
    <location>
        <begin position="1702"/>
        <end position="1713"/>
    </location>
</feature>
<feature type="compositionally biased region" description="Low complexity" evidence="4">
    <location>
        <begin position="1213"/>
        <end position="1227"/>
    </location>
</feature>
<feature type="region of interest" description="Disordered" evidence="4">
    <location>
        <begin position="232"/>
        <end position="291"/>
    </location>
</feature>
<feature type="compositionally biased region" description="Polar residues" evidence="4">
    <location>
        <begin position="1034"/>
        <end position="1051"/>
    </location>
</feature>
<proteinExistence type="inferred from homology"/>
<dbReference type="FunFam" id="6.10.30.50:FF:000001">
    <property type="entry name" value="Cytokinesis sepA protein"/>
    <property type="match status" value="1"/>
</dbReference>
<protein>
    <submittedName>
        <fullName evidence="8">Protein BNI1</fullName>
    </submittedName>
</protein>
<dbReference type="VEuPathDB" id="FungiDB:GWK60_J08063"/>
<dbReference type="GO" id="GO:0000132">
    <property type="term" value="P:establishment of mitotic spindle orientation"/>
    <property type="evidence" value="ECO:0007669"/>
    <property type="project" value="EnsemblFungi"/>
</dbReference>
<sequence>MLKGSNSKSSDGSGSGSNSGLFQNLRRLTTKDRDNRNKSPKRTSLDNDNISQRSTKNINVSQAVSSRHGSIDQSRPLNKKSTLNSQNLSQYVNNGKALSPESGSNHHRTDSTQSGFKYSYSRRSSGQVSMAPSSMGNINLTRHNTNTSFSSASVLSHGSITNLSRFMTPDGKINLTMPSDPYEVESLFEDIMYKRNILQSLPQEKQNELMSYSIEKKWLIVKQDLQNEFKRIKASNKGDSRTGMSMPDLGSDPSNSVSPPGPISSSGSSIFSSDVTSTAPSTYSRSGKKNIPISKPIAATSTELYHIAERNTSSSTIQSDKANRPPIHYVKKIVDDKLSKDEMKDLWVTLRTEQLDWVDAFLENQGHIAMANILMKSIYKTTPKDKVSEPLLDKENAFFKCFRVLAVLSQGLHEFTIHSLMTDTIAQGLFSGRLATRKMATEIFVFLLEKKNKKRFESVLSSLDKNFIIGQNSHMNESYKKLPQYFTHLTSNSNLKVIQAWLFAVEQTLDGRGKMGSLVGASEDYKNAGGENAILEYCQWTMVFINHLCSSSENINQRTLLRRKLENCGILRIMNKIKLLDYEKVIDQIELYENNKLDDFNALLESNKKNINVDLQDPVSLMKNLLDACKGTENEKTLVSLVQHIFLPTSKLLDEKQDPNKVTKQLKLMDSLVTNVSVTSTEEGSNVNMAIQRLYDSMQTDEVARRAILESRTLTKKLEEMEAERDMLVEKLSKAEHGLVGQLEMEVKERDRILAKNQRVMKQLESELEELKKKHLLEKHEQEVELRKMLTILNSRPAKTKEQKKKIGSIEASEKEDLQRALQSGLQKAKKDFKDDSKKFGMTIQPNQRLKVLRMQMESIENEARKLEMTNFAEYEKKGLKPPANVQKKSKPISELNKEQRIQKLNELRDKLRRIQMESNDVSKFNVDERVNELFNDKKRTALQRLKELETKYKGFGIDFKVEDFTHESTDSSNEGYSSLDPKVYQDKLDEITKISEELLQQKNELETTQTSSSESNSDSESSSDSDDSMEDALTNNKDINGTSSNVSDLASGSFLDTLTQKYGTGQAEPIQSPVGHYSNRNEKSFVDRMKRNSRVPSYVEELSKKMRGNKDHEFEEDDHKNGNQSSDDFDSESKTNMDQDQLLATSAVSPTTSAPPPPPPPMPAGLFGANNDNNTGDSDAISVSGTPAPPPPPPPPPFLKDSSPIPPPPMPTMLTPSESTTSLSSIPPAPPMMTKDSKKKVVSSPLLPQSPSLFENYPRPQKKLKQLHWEKVESTDNSIWGSQKAEKFADDLYEKGVLSELEKAFAAREIKSLATRKKEDLQKISFLSHDISQQFGINLHMYSNLTVNQFVEKVLKCERDFMNTPSVIEFLSKQEIVEVSTNLARNYAPYSTDWEGIKKIEDAKAPEKDPNELQRADQIYLQLMVNLQSYWASRMRAIRMITSYEREYNELLAKLHRVDKAVGSLQGSDNLKNIFNVILAVGNFMNDSAKQAKGFKLSTLQRLTFIKDADNSMTFLNYVEKIVRSNYPEFNNFLIELEPVLEVVKVSIEQLVNDCNDFVQGINNVERSIEIGNLSDSSKFHPLDKVLLKVLPNLSEARKKGELLADEMKLTIMEFEQIMQTYGEDYGDKFAKISFFQKFADFIAEYKKAQAQNIKVEEEEAAYERHKKMVEEQQRKAQEDASKLNENSSQTGNSDEEEESEDRRAVMDKLLEQLKNAGQVKTDPTSARKRALLRKKIHSSEESESSPLAEMQVGGDSLIYSPDAKEQIELEIQMASPTPKTKEDGKLGTGENSNGESPLKKINEDEEIGDRAKTLLMELRGSDALMDRNTALDEHKERLRARRKRTDSNKIPSSNRLKFVDEKSPDEEQEEVSSSSISTTGIVTAQESPVQIDENED</sequence>
<dbReference type="GO" id="GO:1903475">
    <property type="term" value="P:mitotic actomyosin contractile ring assembly"/>
    <property type="evidence" value="ECO:0007669"/>
    <property type="project" value="EnsemblFungi"/>
</dbReference>
<dbReference type="VEuPathDB" id="FungiDB:B1J91_J08206g"/>
<feature type="region of interest" description="Disordered" evidence="4">
    <location>
        <begin position="1820"/>
        <end position="1898"/>
    </location>
</feature>
<dbReference type="InterPro" id="IPR042201">
    <property type="entry name" value="FH2_Formin_sf"/>
</dbReference>
<dbReference type="GO" id="GO:0031267">
    <property type="term" value="F:small GTPase binding"/>
    <property type="evidence" value="ECO:0007669"/>
    <property type="project" value="InterPro"/>
</dbReference>
<dbReference type="SUPFAM" id="SSF48371">
    <property type="entry name" value="ARM repeat"/>
    <property type="match status" value="1"/>
</dbReference>
<evidence type="ECO:0000259" key="7">
    <source>
        <dbReference type="PROSITE" id="PS51444"/>
    </source>
</evidence>
<dbReference type="GO" id="GO:0000133">
    <property type="term" value="C:polarisome"/>
    <property type="evidence" value="ECO:0007669"/>
    <property type="project" value="EnsemblFungi"/>
</dbReference>
<dbReference type="GO" id="GO:0070649">
    <property type="term" value="P:formin-nucleated actin cable assembly"/>
    <property type="evidence" value="ECO:0007669"/>
    <property type="project" value="EnsemblFungi"/>
</dbReference>
<feature type="domain" description="DAD" evidence="5">
    <location>
        <begin position="1702"/>
        <end position="1733"/>
    </location>
</feature>
<dbReference type="VEuPathDB" id="FungiDB:GVI51_J08085"/>
<feature type="compositionally biased region" description="Polar residues" evidence="4">
    <location>
        <begin position="1880"/>
        <end position="1890"/>
    </location>
</feature>
<dbReference type="SUPFAM" id="SSF101447">
    <property type="entry name" value="Formin homology 2 domain (FH2 domain)"/>
    <property type="match status" value="1"/>
</dbReference>
<reference evidence="8 9" key="1">
    <citation type="submission" date="2015-10" db="EMBL/GenBank/DDBJ databases">
        <title>Draft genomes sequences of Candida glabrata isolates 1A, 1B, 2A, 2B, 3A and 3B.</title>
        <authorList>
            <person name="Haavelsrud O.E."/>
            <person name="Gaustad P."/>
        </authorList>
    </citation>
    <scope>NUCLEOTIDE SEQUENCE [LARGE SCALE GENOMIC DNA]</scope>
    <source>
        <strain evidence="8">910700640</strain>
    </source>
</reference>
<dbReference type="SMART" id="SM01139">
    <property type="entry name" value="Drf_FH3"/>
    <property type="match status" value="1"/>
</dbReference>
<dbReference type="InterPro" id="IPR010472">
    <property type="entry name" value="FH3_dom"/>
</dbReference>
<dbReference type="FunFam" id="1.20.58.2220:FF:000006">
    <property type="entry name" value="Cytokinesis protein sepA"/>
    <property type="match status" value="1"/>
</dbReference>
<dbReference type="EMBL" id="LLZZ01000043">
    <property type="protein sequence ID" value="KTB11207.1"/>
    <property type="molecule type" value="Genomic_DNA"/>
</dbReference>
<feature type="compositionally biased region" description="Pro residues" evidence="4">
    <location>
        <begin position="1188"/>
        <end position="1212"/>
    </location>
</feature>
<dbReference type="GO" id="GO:0042802">
    <property type="term" value="F:identical protein binding"/>
    <property type="evidence" value="ECO:0007669"/>
    <property type="project" value="EnsemblFungi"/>
</dbReference>
<feature type="compositionally biased region" description="Acidic residues" evidence="4">
    <location>
        <begin position="1022"/>
        <end position="1031"/>
    </location>
</feature>
<dbReference type="Pfam" id="PF06367">
    <property type="entry name" value="Drf_FH3"/>
    <property type="match status" value="1"/>
</dbReference>
<name>A0A0W0DAM2_CANGB</name>
<dbReference type="SMART" id="SM00498">
    <property type="entry name" value="FH2"/>
    <property type="match status" value="1"/>
</dbReference>
<comment type="similarity">
    <text evidence="2">Belongs to the formin homology family. BNI1 subfamily.</text>
</comment>
<dbReference type="InterPro" id="IPR014768">
    <property type="entry name" value="GBD/FH3_dom"/>
</dbReference>
<dbReference type="InterPro" id="IPR015425">
    <property type="entry name" value="FH2_Formin"/>
</dbReference>
<feature type="compositionally biased region" description="Polar residues" evidence="4">
    <location>
        <begin position="46"/>
        <end position="93"/>
    </location>
</feature>
<evidence type="ECO:0000256" key="1">
    <source>
        <dbReference type="ARBA" id="ARBA00023054"/>
    </source>
</evidence>
<feature type="compositionally biased region" description="Low complexity" evidence="4">
    <location>
        <begin position="1"/>
        <end position="20"/>
    </location>
</feature>
<feature type="compositionally biased region" description="Low complexity" evidence="4">
    <location>
        <begin position="253"/>
        <end position="278"/>
    </location>
</feature>
<evidence type="ECO:0000313" key="9">
    <source>
        <dbReference type="Proteomes" id="UP000054886"/>
    </source>
</evidence>
<dbReference type="GO" id="GO:0051016">
    <property type="term" value="P:barbed-end actin filament capping"/>
    <property type="evidence" value="ECO:0007669"/>
    <property type="project" value="EnsemblFungi"/>
</dbReference>
<dbReference type="VEuPathDB" id="FungiDB:CAGL0J08206g"/>
<dbReference type="GO" id="GO:0071474">
    <property type="term" value="P:cellular hyperosmotic response"/>
    <property type="evidence" value="ECO:0007669"/>
    <property type="project" value="EnsemblFungi"/>
</dbReference>
<dbReference type="GO" id="GO:0005522">
    <property type="term" value="F:profilin binding"/>
    <property type="evidence" value="ECO:0007669"/>
    <property type="project" value="EnsemblFungi"/>
</dbReference>
<feature type="compositionally biased region" description="Low complexity" evidence="4">
    <location>
        <begin position="1012"/>
        <end position="1021"/>
    </location>
</feature>
<feature type="region of interest" description="Disordered" evidence="4">
    <location>
        <begin position="1004"/>
        <end position="1051"/>
    </location>
</feature>
<keyword evidence="1 3" id="KW-0175">Coiled coil</keyword>